<name>A0ACB9EW20_9ASTR</name>
<dbReference type="Proteomes" id="UP001056120">
    <property type="component" value="Linkage Group LG17"/>
</dbReference>
<reference evidence="2" key="1">
    <citation type="journal article" date="2022" name="Mol. Ecol. Resour.">
        <title>The genomes of chicory, endive, great burdock and yacon provide insights into Asteraceae palaeo-polyploidization history and plant inulin production.</title>
        <authorList>
            <person name="Fan W."/>
            <person name="Wang S."/>
            <person name="Wang H."/>
            <person name="Wang A."/>
            <person name="Jiang F."/>
            <person name="Liu H."/>
            <person name="Zhao H."/>
            <person name="Xu D."/>
            <person name="Zhang Y."/>
        </authorList>
    </citation>
    <scope>NUCLEOTIDE SEQUENCE [LARGE SCALE GENOMIC DNA]</scope>
    <source>
        <strain evidence="2">cv. Yunnan</strain>
    </source>
</reference>
<keyword evidence="2" id="KW-1185">Reference proteome</keyword>
<evidence type="ECO:0000313" key="1">
    <source>
        <dbReference type="EMBL" id="KAI3762823.1"/>
    </source>
</evidence>
<evidence type="ECO:0000313" key="2">
    <source>
        <dbReference type="Proteomes" id="UP001056120"/>
    </source>
</evidence>
<comment type="caution">
    <text evidence="1">The sequence shown here is derived from an EMBL/GenBank/DDBJ whole genome shotgun (WGS) entry which is preliminary data.</text>
</comment>
<protein>
    <submittedName>
        <fullName evidence="1">Uncharacterized protein</fullName>
    </submittedName>
</protein>
<accession>A0ACB9EW20</accession>
<organism evidence="1 2">
    <name type="scientific">Smallanthus sonchifolius</name>
    <dbReference type="NCBI Taxonomy" id="185202"/>
    <lineage>
        <taxon>Eukaryota</taxon>
        <taxon>Viridiplantae</taxon>
        <taxon>Streptophyta</taxon>
        <taxon>Embryophyta</taxon>
        <taxon>Tracheophyta</taxon>
        <taxon>Spermatophyta</taxon>
        <taxon>Magnoliopsida</taxon>
        <taxon>eudicotyledons</taxon>
        <taxon>Gunneridae</taxon>
        <taxon>Pentapetalae</taxon>
        <taxon>asterids</taxon>
        <taxon>campanulids</taxon>
        <taxon>Asterales</taxon>
        <taxon>Asteraceae</taxon>
        <taxon>Asteroideae</taxon>
        <taxon>Heliantheae alliance</taxon>
        <taxon>Millerieae</taxon>
        <taxon>Smallanthus</taxon>
    </lineage>
</organism>
<proteinExistence type="predicted"/>
<reference evidence="1 2" key="2">
    <citation type="journal article" date="2022" name="Mol. Ecol. Resour.">
        <title>The genomes of chicory, endive, great burdock and yacon provide insights into Asteraceae paleo-polyploidization history and plant inulin production.</title>
        <authorList>
            <person name="Fan W."/>
            <person name="Wang S."/>
            <person name="Wang H."/>
            <person name="Wang A."/>
            <person name="Jiang F."/>
            <person name="Liu H."/>
            <person name="Zhao H."/>
            <person name="Xu D."/>
            <person name="Zhang Y."/>
        </authorList>
    </citation>
    <scope>NUCLEOTIDE SEQUENCE [LARGE SCALE GENOMIC DNA]</scope>
    <source>
        <strain evidence="2">cv. Yunnan</strain>
        <tissue evidence="1">Leaves</tissue>
    </source>
</reference>
<dbReference type="EMBL" id="CM042034">
    <property type="protein sequence ID" value="KAI3762823.1"/>
    <property type="molecule type" value="Genomic_DNA"/>
</dbReference>
<sequence>MVFSLAGNAARHNKNNKIITNLLFSLPYPYSFNFSSYIHMHIHLHLGNFYPLDIKKVIYPGLRSEHPES</sequence>
<gene>
    <name evidence="1" type="ORF">L1987_53265</name>
</gene>